<evidence type="ECO:0000256" key="2">
    <source>
        <dbReference type="ARBA" id="ARBA00022723"/>
    </source>
</evidence>
<keyword evidence="8" id="KW-1185">Reference proteome</keyword>
<feature type="signal peptide" evidence="5">
    <location>
        <begin position="1"/>
        <end position="21"/>
    </location>
</feature>
<evidence type="ECO:0000313" key="8">
    <source>
        <dbReference type="Proteomes" id="UP001466331"/>
    </source>
</evidence>
<dbReference type="PROSITE" id="PS50255">
    <property type="entry name" value="CYTOCHROME_B5_2"/>
    <property type="match status" value="1"/>
</dbReference>
<evidence type="ECO:0000256" key="4">
    <source>
        <dbReference type="ARBA" id="ARBA00038168"/>
    </source>
</evidence>
<dbReference type="SMART" id="SM01117">
    <property type="entry name" value="Cyt-b5"/>
    <property type="match status" value="1"/>
</dbReference>
<gene>
    <name evidence="7" type="ORF">WKV44_06090</name>
</gene>
<reference evidence="7 8" key="1">
    <citation type="submission" date="2024-03" db="EMBL/GenBank/DDBJ databases">
        <title>Ignisphaera cupida sp. nov., a hyperthermophilic hydrolytic archaeon from a hot spring of Kamchatka, and proposal of Ignisphaeraceae fam. nov.</title>
        <authorList>
            <person name="Podosokorskaya O.A."/>
            <person name="Elcheninov A.G."/>
            <person name="Maltseva A.I."/>
            <person name="Zayulina K.S."/>
            <person name="Novikov A."/>
            <person name="Merkel A.Y."/>
        </authorList>
    </citation>
    <scope>NUCLEOTIDE SEQUENCE [LARGE SCALE GENOMIC DNA]</scope>
    <source>
        <strain evidence="7 8">38H-sp</strain>
    </source>
</reference>
<evidence type="ECO:0000313" key="7">
    <source>
        <dbReference type="EMBL" id="MEM5948106.1"/>
    </source>
</evidence>
<dbReference type="PROSITE" id="PS00191">
    <property type="entry name" value="CYTOCHROME_B5_1"/>
    <property type="match status" value="1"/>
</dbReference>
<evidence type="ECO:0000259" key="6">
    <source>
        <dbReference type="PROSITE" id="PS50255"/>
    </source>
</evidence>
<dbReference type="Pfam" id="PF00173">
    <property type="entry name" value="Cyt-b5"/>
    <property type="match status" value="1"/>
</dbReference>
<evidence type="ECO:0000256" key="3">
    <source>
        <dbReference type="ARBA" id="ARBA00023004"/>
    </source>
</evidence>
<sequence length="128" mass="14434">MKTKIYLIAILFFLSTFFSFALGAQEKKSIQADSKETATVEKPLSYYTMEEVKQHADAGECWLVIDDKVYDLTEFVNMHPGGKAILQGCGKDATRLFEERPMGSGTPHSDRARKLLENYLIGYLKTGE</sequence>
<keyword evidence="1" id="KW-0349">Heme</keyword>
<keyword evidence="2" id="KW-0479">Metal-binding</keyword>
<accession>A0ABU9UCC3</accession>
<dbReference type="Gene3D" id="3.10.120.10">
    <property type="entry name" value="Cytochrome b5-like heme/steroid binding domain"/>
    <property type="match status" value="1"/>
</dbReference>
<dbReference type="InterPro" id="IPR050668">
    <property type="entry name" value="Cytochrome_b5"/>
</dbReference>
<dbReference type="EMBL" id="JBCHKQ010000002">
    <property type="protein sequence ID" value="MEM5948106.1"/>
    <property type="molecule type" value="Genomic_DNA"/>
</dbReference>
<comment type="caution">
    <text evidence="7">The sequence shown here is derived from an EMBL/GenBank/DDBJ whole genome shotgun (WGS) entry which is preliminary data.</text>
</comment>
<keyword evidence="5" id="KW-0732">Signal</keyword>
<dbReference type="InterPro" id="IPR018506">
    <property type="entry name" value="Cyt_B5_heme-BS"/>
</dbReference>
<evidence type="ECO:0000256" key="5">
    <source>
        <dbReference type="SAM" id="SignalP"/>
    </source>
</evidence>
<proteinExistence type="inferred from homology"/>
<evidence type="ECO:0000256" key="1">
    <source>
        <dbReference type="ARBA" id="ARBA00022617"/>
    </source>
</evidence>
<organism evidence="7 8">
    <name type="scientific">Rarispira pelagica</name>
    <dbReference type="NCBI Taxonomy" id="3141764"/>
    <lineage>
        <taxon>Bacteria</taxon>
        <taxon>Pseudomonadati</taxon>
        <taxon>Spirochaetota</taxon>
        <taxon>Spirochaetia</taxon>
        <taxon>Winmispirales</taxon>
        <taxon>Winmispiraceae</taxon>
        <taxon>Rarispira</taxon>
    </lineage>
</organism>
<dbReference type="PANTHER" id="PTHR19359">
    <property type="entry name" value="CYTOCHROME B5"/>
    <property type="match status" value="1"/>
</dbReference>
<comment type="similarity">
    <text evidence="4">Belongs to the cytochrome b5 family.</text>
</comment>
<name>A0ABU9UCC3_9SPIR</name>
<keyword evidence="3" id="KW-0408">Iron</keyword>
<feature type="chain" id="PRO_5045649367" evidence="5">
    <location>
        <begin position="22"/>
        <end position="128"/>
    </location>
</feature>
<dbReference type="InterPro" id="IPR001199">
    <property type="entry name" value="Cyt_B5-like_heme/steroid-bd"/>
</dbReference>
<dbReference type="InterPro" id="IPR036400">
    <property type="entry name" value="Cyt_B5-like_heme/steroid_sf"/>
</dbReference>
<dbReference type="PANTHER" id="PTHR19359:SF95">
    <property type="entry name" value="CYTOCHROME B5 TYPE B"/>
    <property type="match status" value="1"/>
</dbReference>
<feature type="domain" description="Cytochrome b5 heme-binding" evidence="6">
    <location>
        <begin position="44"/>
        <end position="125"/>
    </location>
</feature>
<dbReference type="SUPFAM" id="SSF55856">
    <property type="entry name" value="Cytochrome b5-like heme/steroid binding domain"/>
    <property type="match status" value="1"/>
</dbReference>
<protein>
    <submittedName>
        <fullName evidence="7">Cytochrome b5-like heme/steroid binding domain-containing protein</fullName>
    </submittedName>
</protein>
<dbReference type="Proteomes" id="UP001466331">
    <property type="component" value="Unassembled WGS sequence"/>
</dbReference>
<dbReference type="RefSeq" id="WP_420069552.1">
    <property type="nucleotide sequence ID" value="NZ_JBCHKQ010000002.1"/>
</dbReference>